<evidence type="ECO:0000259" key="18">
    <source>
        <dbReference type="PROSITE" id="PS50855"/>
    </source>
</evidence>
<keyword evidence="9" id="KW-1278">Translocase</keyword>
<feature type="transmembrane region" description="Helical" evidence="17">
    <location>
        <begin position="134"/>
        <end position="152"/>
    </location>
</feature>
<dbReference type="InterPro" id="IPR000883">
    <property type="entry name" value="Cyt_C_Oxase_1"/>
</dbReference>
<reference evidence="20" key="1">
    <citation type="submission" date="2016-02" db="EMBL/GenBank/DDBJ databases">
        <authorList>
            <person name="Sanders J.G."/>
            <person name="Lin J.Y."/>
            <person name="Wertz J.T."/>
            <person name="Russell J.A."/>
            <person name="Moreau C.S."/>
            <person name="Powell S."/>
        </authorList>
    </citation>
    <scope>NUCLEOTIDE SEQUENCE [LARGE SCALE GENOMIC DNA]</scope>
    <source>
        <strain evidence="20">CAG34</strain>
    </source>
</reference>
<dbReference type="GO" id="GO:0006119">
    <property type="term" value="P:oxidative phosphorylation"/>
    <property type="evidence" value="ECO:0007669"/>
    <property type="project" value="UniProtKB-UniPathway"/>
</dbReference>
<evidence type="ECO:0000256" key="6">
    <source>
        <dbReference type="ARBA" id="ARBA00022660"/>
    </source>
</evidence>
<dbReference type="PANTHER" id="PTHR10422:SF18">
    <property type="entry name" value="CYTOCHROME C OXIDASE SUBUNIT 1"/>
    <property type="match status" value="1"/>
</dbReference>
<dbReference type="GO" id="GO:0020037">
    <property type="term" value="F:heme binding"/>
    <property type="evidence" value="ECO:0007669"/>
    <property type="project" value="InterPro"/>
</dbReference>
<dbReference type="FunFam" id="1.20.210.10:FF:000006">
    <property type="entry name" value="Cytochrome c oxidase subunit 1"/>
    <property type="match status" value="1"/>
</dbReference>
<evidence type="ECO:0000256" key="7">
    <source>
        <dbReference type="ARBA" id="ARBA00022692"/>
    </source>
</evidence>
<keyword evidence="20" id="KW-1185">Reference proteome</keyword>
<dbReference type="RefSeq" id="WP_068631155.1">
    <property type="nucleotide sequence ID" value="NZ_LSZQ01000062.1"/>
</dbReference>
<evidence type="ECO:0000313" key="20">
    <source>
        <dbReference type="Proteomes" id="UP000070058"/>
    </source>
</evidence>
<dbReference type="STRING" id="1548207.AXK11_08340"/>
<dbReference type="InterPro" id="IPR014241">
    <property type="entry name" value="Cyt_c_oxidase_su1_bac"/>
</dbReference>
<dbReference type="Gene3D" id="1.10.287.70">
    <property type="match status" value="1"/>
</dbReference>
<dbReference type="GO" id="GO:0004129">
    <property type="term" value="F:cytochrome-c oxidase activity"/>
    <property type="evidence" value="ECO:0007669"/>
    <property type="project" value="UniProtKB-EC"/>
</dbReference>
<dbReference type="PRINTS" id="PR01165">
    <property type="entry name" value="CYCOXIDASEI"/>
</dbReference>
<evidence type="ECO:0000256" key="16">
    <source>
        <dbReference type="RuleBase" id="RU000370"/>
    </source>
</evidence>
<feature type="transmembrane region" description="Helical" evidence="17">
    <location>
        <begin position="180"/>
        <end position="206"/>
    </location>
</feature>
<keyword evidence="10 16" id="KW-0249">Electron transport</keyword>
<dbReference type="InterPro" id="IPR023616">
    <property type="entry name" value="Cyt_c_oxase-like_su1_dom"/>
</dbReference>
<evidence type="ECO:0000256" key="14">
    <source>
        <dbReference type="ARBA" id="ARBA00023136"/>
    </source>
</evidence>
<dbReference type="GO" id="GO:0015990">
    <property type="term" value="P:electron transport coupled proton transport"/>
    <property type="evidence" value="ECO:0007669"/>
    <property type="project" value="InterPro"/>
</dbReference>
<dbReference type="NCBIfam" id="TIGR02891">
    <property type="entry name" value="CtaD_CoxA"/>
    <property type="match status" value="1"/>
</dbReference>
<feature type="transmembrane region" description="Helical" evidence="17">
    <location>
        <begin position="487"/>
        <end position="513"/>
    </location>
</feature>
<comment type="function">
    <text evidence="17">Cytochrome c oxidase is the component of the respiratory chain that catalyzes the reduction of oxygen to water. Subunits 1-3 form the functional core of the enzyme complex. CO I is the catalytic subunit of the enzyme. Electrons originating in cytochrome c are transferred via the copper A center of subunit 2 and heme A of subunit 1 to the bimetallic center formed by heme A3 and copper B.</text>
</comment>
<comment type="pathway">
    <text evidence="2 17">Energy metabolism; oxidative phosphorylation.</text>
</comment>
<feature type="transmembrane region" description="Helical" evidence="17">
    <location>
        <begin position="92"/>
        <end position="113"/>
    </location>
</feature>
<gene>
    <name evidence="19" type="ORF">AXK11_08340</name>
</gene>
<keyword evidence="5 16" id="KW-0349">Heme</keyword>
<dbReference type="InterPro" id="IPR036927">
    <property type="entry name" value="Cyt_c_oxase-like_su1_sf"/>
</dbReference>
<feature type="transmembrane region" description="Helical" evidence="17">
    <location>
        <begin position="614"/>
        <end position="634"/>
    </location>
</feature>
<comment type="catalytic activity">
    <reaction evidence="15 17">
        <text>4 Fe(II)-[cytochrome c] + O2 + 8 H(+)(in) = 4 Fe(III)-[cytochrome c] + 2 H2O + 4 H(+)(out)</text>
        <dbReference type="Rhea" id="RHEA:11436"/>
        <dbReference type="Rhea" id="RHEA-COMP:10350"/>
        <dbReference type="Rhea" id="RHEA-COMP:14399"/>
        <dbReference type="ChEBI" id="CHEBI:15377"/>
        <dbReference type="ChEBI" id="CHEBI:15378"/>
        <dbReference type="ChEBI" id="CHEBI:15379"/>
        <dbReference type="ChEBI" id="CHEBI:29033"/>
        <dbReference type="ChEBI" id="CHEBI:29034"/>
        <dbReference type="EC" id="7.1.1.9"/>
    </reaction>
</comment>
<feature type="transmembrane region" description="Helical" evidence="17">
    <location>
        <begin position="334"/>
        <end position="352"/>
    </location>
</feature>
<evidence type="ECO:0000256" key="13">
    <source>
        <dbReference type="ARBA" id="ARBA00023008"/>
    </source>
</evidence>
<keyword evidence="4 17" id="KW-1003">Cell membrane</keyword>
<keyword evidence="8 17" id="KW-0479">Metal-binding</keyword>
<dbReference type="EC" id="7.1.1.9" evidence="17"/>
<dbReference type="PROSITE" id="PS50855">
    <property type="entry name" value="COX1"/>
    <property type="match status" value="1"/>
</dbReference>
<sequence length="650" mass="72111">MDTTVTTAHFTGAHAAEEPQVAPARASAFWRPTAKTGLVSWLTTVDHKRIGTLYAIFALFFFLVGGVEALLIRLQLAVPNNDLLSAEQYNTLFTMHGTTMIFLAIMPLSSAFFNYIMPLQIGARDVAFPRLNAFALWTFLAGAIIINIGWFIPAGPPDGSWVGYAPLTTRAFNPDQSIDMWVMGLQILGVSSIAGSLNFIVTIINMRAPGMTMMRMPVFSWMTLITAFLIILSFPAITIALVELMMDRMFGTNFFEISQGGLPILWQHLFWIFGHPEVYILILPAMGIVSEILPCFARKPLFGYAIVVFSGATIGFLGFAVWSHHMFTTGLGTVATAAFSLATMAIAVPTGVKIFNWIGTIWGGHLKMTTPMMFALGFIWMFMMGGFSGIMHSAAPADAQQHDSYFVIAHFHYVLIGGALFALLAGIHYWFPLAFGRKVDEFWGKLSFWIIFIGFNVTFFPMHFLGLNGMPRRTFTYDGNLGWNEPNLIATIGALILGVGIAIYFTVMVYTYFKGQKTKRDPWDGRTLEWSIPNPPPEYNFAVTPTVHARDAFWYEKQNKEEIAKEHAQHHAEEEAHGGIHMPFKSIYPLVTSLGMLVMGIGAAVLPVEAGPTTRITVSVIGILLLIGGIFMWAHEGQEGYHIHPDEEEV</sequence>
<feature type="transmembrane region" description="Helical" evidence="17">
    <location>
        <begin position="53"/>
        <end position="72"/>
    </location>
</feature>
<dbReference type="GO" id="GO:0022904">
    <property type="term" value="P:respiratory electron transport chain"/>
    <property type="evidence" value="ECO:0007669"/>
    <property type="project" value="TreeGrafter"/>
</dbReference>
<feature type="transmembrane region" description="Helical" evidence="17">
    <location>
        <begin position="269"/>
        <end position="289"/>
    </location>
</feature>
<dbReference type="OrthoDB" id="9759913at2"/>
<feature type="transmembrane region" description="Helical" evidence="17">
    <location>
        <begin position="218"/>
        <end position="242"/>
    </location>
</feature>
<dbReference type="PANTHER" id="PTHR10422">
    <property type="entry name" value="CYTOCHROME C OXIDASE SUBUNIT 1"/>
    <property type="match status" value="1"/>
</dbReference>
<proteinExistence type="inferred from homology"/>
<dbReference type="AlphaFoldDB" id="A0A139SIW3"/>
<evidence type="ECO:0000256" key="1">
    <source>
        <dbReference type="ARBA" id="ARBA00004651"/>
    </source>
</evidence>
<organism evidence="19 20">
    <name type="scientific">Cephaloticoccus primus</name>
    <dbReference type="NCBI Taxonomy" id="1548207"/>
    <lineage>
        <taxon>Bacteria</taxon>
        <taxon>Pseudomonadati</taxon>
        <taxon>Verrucomicrobiota</taxon>
        <taxon>Opitutia</taxon>
        <taxon>Opitutales</taxon>
        <taxon>Opitutaceae</taxon>
        <taxon>Cephaloticoccus</taxon>
    </lineage>
</organism>
<dbReference type="SUPFAM" id="SSF81442">
    <property type="entry name" value="Cytochrome c oxidase subunit I-like"/>
    <property type="match status" value="1"/>
</dbReference>
<keyword evidence="13 17" id="KW-0186">Copper</keyword>
<comment type="caution">
    <text evidence="19">The sequence shown here is derived from an EMBL/GenBank/DDBJ whole genome shotgun (WGS) entry which is preliminary data.</text>
</comment>
<evidence type="ECO:0000256" key="3">
    <source>
        <dbReference type="ARBA" id="ARBA00022448"/>
    </source>
</evidence>
<feature type="transmembrane region" description="Helical" evidence="17">
    <location>
        <begin position="587"/>
        <end position="608"/>
    </location>
</feature>
<dbReference type="InterPro" id="IPR023615">
    <property type="entry name" value="Cyt_c_Oxase_su1_BS"/>
</dbReference>
<protein>
    <recommendedName>
        <fullName evidence="17">Cytochrome c oxidase subunit 1</fullName>
        <ecNumber evidence="17">7.1.1.9</ecNumber>
    </recommendedName>
</protein>
<feature type="transmembrane region" description="Helical" evidence="17">
    <location>
        <begin position="373"/>
        <end position="391"/>
    </location>
</feature>
<evidence type="ECO:0000256" key="11">
    <source>
        <dbReference type="ARBA" id="ARBA00022989"/>
    </source>
</evidence>
<evidence type="ECO:0000256" key="2">
    <source>
        <dbReference type="ARBA" id="ARBA00004673"/>
    </source>
</evidence>
<feature type="transmembrane region" description="Helical" evidence="17">
    <location>
        <begin position="446"/>
        <end position="467"/>
    </location>
</feature>
<evidence type="ECO:0000256" key="17">
    <source>
        <dbReference type="RuleBase" id="RU363061"/>
    </source>
</evidence>
<accession>A0A139SIW3</accession>
<keyword evidence="7 16" id="KW-0812">Transmembrane</keyword>
<dbReference type="Pfam" id="PF00115">
    <property type="entry name" value="COX1"/>
    <property type="match status" value="1"/>
</dbReference>
<keyword evidence="11 17" id="KW-1133">Transmembrane helix</keyword>
<feature type="transmembrane region" description="Helical" evidence="17">
    <location>
        <begin position="411"/>
        <end position="434"/>
    </location>
</feature>
<dbReference type="Proteomes" id="UP000070058">
    <property type="component" value="Unassembled WGS sequence"/>
</dbReference>
<keyword evidence="3 16" id="KW-0813">Transport</keyword>
<dbReference type="GO" id="GO:0046872">
    <property type="term" value="F:metal ion binding"/>
    <property type="evidence" value="ECO:0007669"/>
    <property type="project" value="UniProtKB-KW"/>
</dbReference>
<evidence type="ECO:0000256" key="8">
    <source>
        <dbReference type="ARBA" id="ARBA00022723"/>
    </source>
</evidence>
<evidence type="ECO:0000256" key="10">
    <source>
        <dbReference type="ARBA" id="ARBA00022982"/>
    </source>
</evidence>
<evidence type="ECO:0000256" key="5">
    <source>
        <dbReference type="ARBA" id="ARBA00022617"/>
    </source>
</evidence>
<keyword evidence="6 16" id="KW-0679">Respiratory chain</keyword>
<dbReference type="CDD" id="cd01662">
    <property type="entry name" value="Ubiquinol_Oxidase_I"/>
    <property type="match status" value="1"/>
</dbReference>
<dbReference type="Gene3D" id="1.20.210.10">
    <property type="entry name" value="Cytochrome c oxidase-like, subunit I domain"/>
    <property type="match status" value="1"/>
</dbReference>
<keyword evidence="14 17" id="KW-0472">Membrane</keyword>
<evidence type="ECO:0000313" key="19">
    <source>
        <dbReference type="EMBL" id="KXU34489.1"/>
    </source>
</evidence>
<feature type="domain" description="Cytochrome oxidase subunit I profile" evidence="18">
    <location>
        <begin position="35"/>
        <end position="548"/>
    </location>
</feature>
<keyword evidence="12 17" id="KW-0408">Iron</keyword>
<feature type="transmembrane region" description="Helical" evidence="17">
    <location>
        <begin position="301"/>
        <end position="322"/>
    </location>
</feature>
<evidence type="ECO:0000256" key="4">
    <source>
        <dbReference type="ARBA" id="ARBA00022475"/>
    </source>
</evidence>
<comment type="similarity">
    <text evidence="16">Belongs to the heme-copper respiratory oxidase family.</text>
</comment>
<evidence type="ECO:0000256" key="9">
    <source>
        <dbReference type="ARBA" id="ARBA00022967"/>
    </source>
</evidence>
<evidence type="ECO:0000256" key="15">
    <source>
        <dbReference type="ARBA" id="ARBA00047816"/>
    </source>
</evidence>
<dbReference type="EMBL" id="LSZQ01000062">
    <property type="protein sequence ID" value="KXU34489.1"/>
    <property type="molecule type" value="Genomic_DNA"/>
</dbReference>
<dbReference type="PROSITE" id="PS00077">
    <property type="entry name" value="COX1_CUB"/>
    <property type="match status" value="1"/>
</dbReference>
<dbReference type="UniPathway" id="UPA00705"/>
<name>A0A139SIW3_9BACT</name>
<dbReference type="GO" id="GO:0005886">
    <property type="term" value="C:plasma membrane"/>
    <property type="evidence" value="ECO:0007669"/>
    <property type="project" value="UniProtKB-SubCell"/>
</dbReference>
<comment type="subcellular location">
    <subcellularLocation>
        <location evidence="1 17">Cell membrane</location>
        <topology evidence="1 17">Multi-pass membrane protein</topology>
    </subcellularLocation>
</comment>
<evidence type="ECO:0000256" key="12">
    <source>
        <dbReference type="ARBA" id="ARBA00023004"/>
    </source>
</evidence>